<reference evidence="1 2" key="1">
    <citation type="submission" date="2016-05" db="EMBL/GenBank/DDBJ databases">
        <title>Complete genome sequence of Novosphingobium guangzhouense SA925(T).</title>
        <authorList>
            <person name="Sha S."/>
        </authorList>
    </citation>
    <scope>NUCLEOTIDE SEQUENCE [LARGE SCALE GENOMIC DNA]</scope>
    <source>
        <strain evidence="1 2">SA925</strain>
    </source>
</reference>
<dbReference type="AlphaFoldDB" id="A0A2K2FWS2"/>
<gene>
    <name evidence="1" type="ORF">A8V01_24440</name>
</gene>
<evidence type="ECO:0000313" key="1">
    <source>
        <dbReference type="EMBL" id="PNU03214.1"/>
    </source>
</evidence>
<dbReference type="EMBL" id="LYMM01000055">
    <property type="protein sequence ID" value="PNU03214.1"/>
    <property type="molecule type" value="Genomic_DNA"/>
</dbReference>
<evidence type="ECO:0000313" key="2">
    <source>
        <dbReference type="Proteomes" id="UP000236327"/>
    </source>
</evidence>
<dbReference type="Proteomes" id="UP000236327">
    <property type="component" value="Unassembled WGS sequence"/>
</dbReference>
<comment type="caution">
    <text evidence="1">The sequence shown here is derived from an EMBL/GenBank/DDBJ whole genome shotgun (WGS) entry which is preliminary data.</text>
</comment>
<proteinExistence type="predicted"/>
<name>A0A2K2FWS2_9SPHN</name>
<sequence>MAVWRFGNVGRFTEGLGNHRGVIAGQENEWHVPISQQMWERKRHTFAKVDVDHRAVGCLDIQLSERCIDIWAWPDHAPTGTFNFFAQILGDEEFVFDHQDGFIAKFKVRSARFHSNPFGYLFAVEPMDAPNPLDINM</sequence>
<organism evidence="1 2">
    <name type="scientific">Novosphingobium guangzhouense</name>
    <dbReference type="NCBI Taxonomy" id="1850347"/>
    <lineage>
        <taxon>Bacteria</taxon>
        <taxon>Pseudomonadati</taxon>
        <taxon>Pseudomonadota</taxon>
        <taxon>Alphaproteobacteria</taxon>
        <taxon>Sphingomonadales</taxon>
        <taxon>Sphingomonadaceae</taxon>
        <taxon>Novosphingobium</taxon>
    </lineage>
</organism>
<keyword evidence="2" id="KW-1185">Reference proteome</keyword>
<protein>
    <submittedName>
        <fullName evidence="1">Uncharacterized protein</fullName>
    </submittedName>
</protein>
<accession>A0A2K2FWS2</accession>